<proteinExistence type="predicted"/>
<name>A0ABP8SIZ2_9ACTN</name>
<sequence>MTDGTETIANLSCDAWIHRAGDMTDVPLASDFSFQGPGRDQEWTPMDGDGGSAQLGKLTGQAIDWLRSTELVNAGTVADKWRNHRNPTGDDMPAAVAASSVITPRLIAAQNLTLSSRHATVGRPGEGI</sequence>
<gene>
    <name evidence="1" type="ORF">GCM10023176_24150</name>
</gene>
<comment type="caution">
    <text evidence="1">The sequence shown here is derived from an EMBL/GenBank/DDBJ whole genome shotgun (WGS) entry which is preliminary data.</text>
</comment>
<dbReference type="EMBL" id="BAABGU010000011">
    <property type="protein sequence ID" value="GAA4568860.1"/>
    <property type="molecule type" value="Genomic_DNA"/>
</dbReference>
<protein>
    <submittedName>
        <fullName evidence="1">Uncharacterized protein</fullName>
    </submittedName>
</protein>
<organism evidence="1 2">
    <name type="scientific">Micromonospora coerulea</name>
    <dbReference type="NCBI Taxonomy" id="47856"/>
    <lineage>
        <taxon>Bacteria</taxon>
        <taxon>Bacillati</taxon>
        <taxon>Actinomycetota</taxon>
        <taxon>Actinomycetes</taxon>
        <taxon>Micromonosporales</taxon>
        <taxon>Micromonosporaceae</taxon>
        <taxon>Micromonospora</taxon>
    </lineage>
</organism>
<accession>A0ABP8SIZ2</accession>
<evidence type="ECO:0000313" key="2">
    <source>
        <dbReference type="Proteomes" id="UP001500307"/>
    </source>
</evidence>
<reference evidence="2" key="1">
    <citation type="journal article" date="2019" name="Int. J. Syst. Evol. Microbiol.">
        <title>The Global Catalogue of Microorganisms (GCM) 10K type strain sequencing project: providing services to taxonomists for standard genome sequencing and annotation.</title>
        <authorList>
            <consortium name="The Broad Institute Genomics Platform"/>
            <consortium name="The Broad Institute Genome Sequencing Center for Infectious Disease"/>
            <person name="Wu L."/>
            <person name="Ma J."/>
        </authorList>
    </citation>
    <scope>NUCLEOTIDE SEQUENCE [LARGE SCALE GENOMIC DNA]</scope>
    <source>
        <strain evidence="2">JCM 3175</strain>
    </source>
</reference>
<dbReference type="Proteomes" id="UP001500307">
    <property type="component" value="Unassembled WGS sequence"/>
</dbReference>
<keyword evidence="2" id="KW-1185">Reference proteome</keyword>
<evidence type="ECO:0000313" key="1">
    <source>
        <dbReference type="EMBL" id="GAA4568860.1"/>
    </source>
</evidence>